<keyword evidence="1" id="KW-0489">Methyltransferase</keyword>
<dbReference type="InterPro" id="IPR029063">
    <property type="entry name" value="SAM-dependent_MTases_sf"/>
</dbReference>
<dbReference type="Gene3D" id="3.40.50.150">
    <property type="entry name" value="Vaccinia Virus protein VP39"/>
    <property type="match status" value="1"/>
</dbReference>
<proteinExistence type="predicted"/>
<organism evidence="1 2">
    <name type="scientific">Pseudanabaena yagii GIHE-NHR1</name>
    <dbReference type="NCBI Taxonomy" id="2722753"/>
    <lineage>
        <taxon>Bacteria</taxon>
        <taxon>Bacillati</taxon>
        <taxon>Cyanobacteriota</taxon>
        <taxon>Cyanophyceae</taxon>
        <taxon>Pseudanabaenales</taxon>
        <taxon>Pseudanabaenaceae</taxon>
        <taxon>Pseudanabaena</taxon>
        <taxon>Pseudanabaena yagii</taxon>
    </lineage>
</organism>
<reference evidence="1 2" key="1">
    <citation type="submission" date="2020-03" db="EMBL/GenBank/DDBJ databases">
        <title>Draft Genome Sequence of 2-Methylisoborneol Producing Pseudanabaena yagii Strain GIHE-NHR1 Isolated from North Han River in South Korea.</title>
        <authorList>
            <person name="Jeong J."/>
        </authorList>
    </citation>
    <scope>NUCLEOTIDE SEQUENCE [LARGE SCALE GENOMIC DNA]</scope>
    <source>
        <strain evidence="1 2">GIHE-NHR1</strain>
    </source>
</reference>
<dbReference type="EMBL" id="JAAVJL010000001">
    <property type="protein sequence ID" value="NMF56987.1"/>
    <property type="molecule type" value="Genomic_DNA"/>
</dbReference>
<evidence type="ECO:0000313" key="1">
    <source>
        <dbReference type="EMBL" id="NMF56987.1"/>
    </source>
</evidence>
<evidence type="ECO:0000313" key="2">
    <source>
        <dbReference type="Proteomes" id="UP000738376"/>
    </source>
</evidence>
<name>A0ABX1LLJ6_9CYAN</name>
<dbReference type="GO" id="GO:0032259">
    <property type="term" value="P:methylation"/>
    <property type="evidence" value="ECO:0007669"/>
    <property type="project" value="UniProtKB-KW"/>
</dbReference>
<keyword evidence="2" id="KW-1185">Reference proteome</keyword>
<keyword evidence="1" id="KW-0808">Transferase</keyword>
<protein>
    <submittedName>
        <fullName evidence="1">Class I SAM-dependent methyltransferase</fullName>
    </submittedName>
</protein>
<accession>A0ABX1LLJ6</accession>
<comment type="caution">
    <text evidence="1">The sequence shown here is derived from an EMBL/GenBank/DDBJ whole genome shotgun (WGS) entry which is preliminary data.</text>
</comment>
<dbReference type="SUPFAM" id="SSF53335">
    <property type="entry name" value="S-adenosyl-L-methionine-dependent methyltransferases"/>
    <property type="match status" value="1"/>
</dbReference>
<dbReference type="Proteomes" id="UP000738376">
    <property type="component" value="Unassembled WGS sequence"/>
</dbReference>
<sequence length="215" mass="25044">MNLWQDFLTNDQRIIHKWVHYFPIYERFFSSWRNKSLVFIEIGVSQGGSLQMWQRFFGPMAKIVGIDIDPKCKDCESPGIFVRIGDQSNHMFLAEIIDEFGVPDIVLDDGSHQMADIESSFQFFYPLMYKNAIYMVEDLHTAYWEEYGGGIDKSETFINFSKNCIDRLNADHTRGKLEPDLITRETFGISFFDSIVCFEKGDVWLKNAPMIGRKS</sequence>
<gene>
    <name evidence="1" type="ORF">HC246_02900</name>
</gene>
<dbReference type="RefSeq" id="WP_169362075.1">
    <property type="nucleotide sequence ID" value="NZ_JAAVJL010000001.1"/>
</dbReference>
<dbReference type="GO" id="GO:0008168">
    <property type="term" value="F:methyltransferase activity"/>
    <property type="evidence" value="ECO:0007669"/>
    <property type="project" value="UniProtKB-KW"/>
</dbReference>